<dbReference type="Proteomes" id="UP000191257">
    <property type="component" value="Chromosome"/>
</dbReference>
<dbReference type="GO" id="GO:0005737">
    <property type="term" value="C:cytoplasm"/>
    <property type="evidence" value="ECO:0007669"/>
    <property type="project" value="TreeGrafter"/>
</dbReference>
<dbReference type="STRING" id="147645.A6J80_11970"/>
<dbReference type="SUPFAM" id="SSF51971">
    <property type="entry name" value="Nucleotide-binding domain"/>
    <property type="match status" value="1"/>
</dbReference>
<dbReference type="Gene3D" id="3.30.9.10">
    <property type="entry name" value="D-Amino Acid Oxidase, subunit A, domain 2"/>
    <property type="match status" value="2"/>
</dbReference>
<dbReference type="Pfam" id="PF01266">
    <property type="entry name" value="DAO"/>
    <property type="match status" value="1"/>
</dbReference>
<feature type="domain" description="FAD dependent oxidoreductase" evidence="2">
    <location>
        <begin position="9"/>
        <end position="321"/>
    </location>
</feature>
<protein>
    <submittedName>
        <fullName evidence="3">FAD-binding oxidoreductase</fullName>
    </submittedName>
</protein>
<evidence type="ECO:0000313" key="3">
    <source>
        <dbReference type="EMBL" id="ARC36993.1"/>
    </source>
</evidence>
<dbReference type="RefSeq" id="WP_080621652.1">
    <property type="nucleotide sequence ID" value="NZ_CAWMZI010000001.1"/>
</dbReference>
<dbReference type="KEGG" id="pye:A6J80_11970"/>
<name>A0A1V0GT27_9RHOB</name>
<dbReference type="InterPro" id="IPR036188">
    <property type="entry name" value="FAD/NAD-bd_sf"/>
</dbReference>
<gene>
    <name evidence="3" type="ORF">A6J80_11970</name>
</gene>
<proteinExistence type="predicted"/>
<evidence type="ECO:0000259" key="2">
    <source>
        <dbReference type="Pfam" id="PF01266"/>
    </source>
</evidence>
<dbReference type="eggNOG" id="COG0665">
    <property type="taxonomic scope" value="Bacteria"/>
</dbReference>
<organism evidence="3 4">
    <name type="scientific">Paracoccus yeei</name>
    <dbReference type="NCBI Taxonomy" id="147645"/>
    <lineage>
        <taxon>Bacteria</taxon>
        <taxon>Pseudomonadati</taxon>
        <taxon>Pseudomonadota</taxon>
        <taxon>Alphaproteobacteria</taxon>
        <taxon>Rhodobacterales</taxon>
        <taxon>Paracoccaceae</taxon>
        <taxon>Paracoccus</taxon>
    </lineage>
</organism>
<dbReference type="Gene3D" id="3.50.50.60">
    <property type="entry name" value="FAD/NAD(P)-binding domain"/>
    <property type="match status" value="2"/>
</dbReference>
<dbReference type="GO" id="GO:0016491">
    <property type="term" value="F:oxidoreductase activity"/>
    <property type="evidence" value="ECO:0007669"/>
    <property type="project" value="UniProtKB-KW"/>
</dbReference>
<keyword evidence="1" id="KW-0560">Oxidoreductase</keyword>
<dbReference type="EMBL" id="CP020442">
    <property type="protein sequence ID" value="ARC36993.1"/>
    <property type="molecule type" value="Genomic_DNA"/>
</dbReference>
<reference evidence="3" key="1">
    <citation type="submission" date="2017-12" db="EMBL/GenBank/DDBJ databases">
        <title>FDA dAtabase for Regulatory Grade micrObial Sequences (FDA-ARGOS): Supporting development and validation of Infectious Disease Dx tests.</title>
        <authorList>
            <person name="Campos J."/>
            <person name="Goldberg B."/>
            <person name="Tallon L."/>
            <person name="Sadzewicz L."/>
            <person name="Sengamalay N."/>
            <person name="Ott S."/>
            <person name="Godinez A."/>
            <person name="Nagaraj S."/>
            <person name="Vyas G."/>
            <person name="Aluvathingal J."/>
            <person name="Nadendla S."/>
            <person name="Geyer C."/>
            <person name="Nandy P."/>
            <person name="Hobson J."/>
            <person name="Sichtig H."/>
        </authorList>
    </citation>
    <scope>NUCLEOTIDE SEQUENCE</scope>
    <source>
        <strain evidence="3">FDAARGOS_252</strain>
    </source>
</reference>
<dbReference type="PANTHER" id="PTHR13847:SF289">
    <property type="entry name" value="GLYCINE OXIDASE"/>
    <property type="match status" value="1"/>
</dbReference>
<dbReference type="AlphaFoldDB" id="A0A1V0GT27"/>
<evidence type="ECO:0000313" key="4">
    <source>
        <dbReference type="Proteomes" id="UP000191257"/>
    </source>
</evidence>
<evidence type="ECO:0000256" key="1">
    <source>
        <dbReference type="ARBA" id="ARBA00023002"/>
    </source>
</evidence>
<accession>A0A1V0GT27</accession>
<dbReference type="InterPro" id="IPR006076">
    <property type="entry name" value="FAD-dep_OxRdtase"/>
</dbReference>
<dbReference type="PANTHER" id="PTHR13847">
    <property type="entry name" value="SARCOSINE DEHYDROGENASE-RELATED"/>
    <property type="match status" value="1"/>
</dbReference>
<keyword evidence="4" id="KW-1185">Reference proteome</keyword>
<sequence length="342" mass="35026">MASEITPTVTVAGAGIFGLACAWELLRRGQPARVVEAARIGAGASGGHVGALAPHAPENWNAKKQVQLEALIGAEAWWAEVAQAGGVDPGYARTGRIQPVAPGTEARMAERIAAARAHWPGWAAMALTDSPDAALVPVSDSGLWLVDRLTARISPRRACAALAAAIRARGGIIEEGSTTQGPAIWATGWAGLASFGGGGVKGQSALLAQAVPDAPQVFADGIHIVPHGDGTVAIGSTSERDVADLGTDAQLDALIAKARALCPALADAPVVDRWAGIRPRAKSRAPIVGPWPDRPGHYVANGGFKIGLAMAPACAGMLADLILERRDTIPEGFRVPDPRAGG</sequence>